<sequence length="79" mass="8740">MKKKTRSTVARQLLKVETSHVSQKNSRTLYSALRTGIPNPISGLIPTNLMNAKQAQVFFHTLSVLTILASQPFTAPITF</sequence>
<evidence type="ECO:0000313" key="2">
    <source>
        <dbReference type="Proteomes" id="UP000000768"/>
    </source>
</evidence>
<dbReference type="AlphaFoldDB" id="A0A1B6PKD8"/>
<dbReference type="EMBL" id="CM000765">
    <property type="protein sequence ID" value="KXG26130.1"/>
    <property type="molecule type" value="Genomic_DNA"/>
</dbReference>
<protein>
    <submittedName>
        <fullName evidence="1">Uncharacterized protein</fullName>
    </submittedName>
</protein>
<accession>A0A1B6PKD8</accession>
<dbReference type="InParanoid" id="A0A1B6PKD8"/>
<evidence type="ECO:0000313" key="1">
    <source>
        <dbReference type="EMBL" id="KXG26130.1"/>
    </source>
</evidence>
<reference evidence="1 2" key="1">
    <citation type="journal article" date="2009" name="Nature">
        <title>The Sorghum bicolor genome and the diversification of grasses.</title>
        <authorList>
            <person name="Paterson A.H."/>
            <person name="Bowers J.E."/>
            <person name="Bruggmann R."/>
            <person name="Dubchak I."/>
            <person name="Grimwood J."/>
            <person name="Gundlach H."/>
            <person name="Haberer G."/>
            <person name="Hellsten U."/>
            <person name="Mitros T."/>
            <person name="Poliakov A."/>
            <person name="Schmutz J."/>
            <person name="Spannagl M."/>
            <person name="Tang H."/>
            <person name="Wang X."/>
            <person name="Wicker T."/>
            <person name="Bharti A.K."/>
            <person name="Chapman J."/>
            <person name="Feltus F.A."/>
            <person name="Gowik U."/>
            <person name="Grigoriev I.V."/>
            <person name="Lyons E."/>
            <person name="Maher C.A."/>
            <person name="Martis M."/>
            <person name="Narechania A."/>
            <person name="Otillar R.P."/>
            <person name="Penning B.W."/>
            <person name="Salamov A.A."/>
            <person name="Wang Y."/>
            <person name="Zhang L."/>
            <person name="Carpita N.C."/>
            <person name="Freeling M."/>
            <person name="Gingle A.R."/>
            <person name="Hash C.T."/>
            <person name="Keller B."/>
            <person name="Klein P."/>
            <person name="Kresovich S."/>
            <person name="McCann M.C."/>
            <person name="Ming R."/>
            <person name="Peterson D.G."/>
            <person name="Mehboob-ur-Rahman"/>
            <person name="Ware D."/>
            <person name="Westhoff P."/>
            <person name="Mayer K.F."/>
            <person name="Messing J."/>
            <person name="Rokhsar D.S."/>
        </authorList>
    </citation>
    <scope>NUCLEOTIDE SEQUENCE [LARGE SCALE GENOMIC DNA]</scope>
    <source>
        <strain evidence="2">cv. BTx623</strain>
    </source>
</reference>
<gene>
    <name evidence="1" type="ORF">SORBI_3006G055100</name>
</gene>
<dbReference type="Proteomes" id="UP000000768">
    <property type="component" value="Chromosome 6"/>
</dbReference>
<name>A0A1B6PKD8_SORBI</name>
<dbReference type="Gramene" id="KXG26130">
    <property type="protein sequence ID" value="KXG26130"/>
    <property type="gene ID" value="SORBI_3006G055100"/>
</dbReference>
<organism evidence="1 2">
    <name type="scientific">Sorghum bicolor</name>
    <name type="common">Sorghum</name>
    <name type="synonym">Sorghum vulgare</name>
    <dbReference type="NCBI Taxonomy" id="4558"/>
    <lineage>
        <taxon>Eukaryota</taxon>
        <taxon>Viridiplantae</taxon>
        <taxon>Streptophyta</taxon>
        <taxon>Embryophyta</taxon>
        <taxon>Tracheophyta</taxon>
        <taxon>Spermatophyta</taxon>
        <taxon>Magnoliopsida</taxon>
        <taxon>Liliopsida</taxon>
        <taxon>Poales</taxon>
        <taxon>Poaceae</taxon>
        <taxon>PACMAD clade</taxon>
        <taxon>Panicoideae</taxon>
        <taxon>Andropogonodae</taxon>
        <taxon>Andropogoneae</taxon>
        <taxon>Sorghinae</taxon>
        <taxon>Sorghum</taxon>
    </lineage>
</organism>
<reference evidence="2" key="2">
    <citation type="journal article" date="2018" name="Plant J.">
        <title>The Sorghum bicolor reference genome: improved assembly, gene annotations, a transcriptome atlas, and signatures of genome organization.</title>
        <authorList>
            <person name="McCormick R.F."/>
            <person name="Truong S.K."/>
            <person name="Sreedasyam A."/>
            <person name="Jenkins J."/>
            <person name="Shu S."/>
            <person name="Sims D."/>
            <person name="Kennedy M."/>
            <person name="Amirebrahimi M."/>
            <person name="Weers B.D."/>
            <person name="McKinley B."/>
            <person name="Mattison A."/>
            <person name="Morishige D.T."/>
            <person name="Grimwood J."/>
            <person name="Schmutz J."/>
            <person name="Mullet J.E."/>
        </authorList>
    </citation>
    <scope>NUCLEOTIDE SEQUENCE [LARGE SCALE GENOMIC DNA]</scope>
    <source>
        <strain evidence="2">cv. BTx623</strain>
    </source>
</reference>
<proteinExistence type="predicted"/>
<keyword evidence="2" id="KW-1185">Reference proteome</keyword>